<feature type="region of interest" description="Disordered" evidence="1">
    <location>
        <begin position="563"/>
        <end position="586"/>
    </location>
</feature>
<gene>
    <name evidence="3" type="ORF">DCAR_005973</name>
    <name evidence="4" type="ORF">DCAR_0206718</name>
</gene>
<evidence type="ECO:0000313" key="3">
    <source>
        <dbReference type="EMBL" id="KZN05136.1"/>
    </source>
</evidence>
<dbReference type="Pfam" id="PF14309">
    <property type="entry name" value="DUF4378"/>
    <property type="match status" value="1"/>
</dbReference>
<dbReference type="PANTHER" id="PTHR47071">
    <property type="entry name" value="PROTEIN TRM32"/>
    <property type="match status" value="1"/>
</dbReference>
<reference evidence="4" key="2">
    <citation type="submission" date="2022-03" db="EMBL/GenBank/DDBJ databases">
        <title>Draft title - Genomic analysis of global carrot germplasm unveils the trajectory of domestication and the origin of high carotenoid orange carrot.</title>
        <authorList>
            <person name="Iorizzo M."/>
            <person name="Ellison S."/>
            <person name="Senalik D."/>
            <person name="Macko-Podgorni A."/>
            <person name="Grzebelus D."/>
            <person name="Bostan H."/>
            <person name="Rolling W."/>
            <person name="Curaba J."/>
            <person name="Simon P."/>
        </authorList>
    </citation>
    <scope>NUCLEOTIDE SEQUENCE</scope>
    <source>
        <tissue evidence="4">Leaf</tissue>
    </source>
</reference>
<dbReference type="OMA" id="CMGGIFN"/>
<feature type="domain" description="DUF4378" evidence="2">
    <location>
        <begin position="688"/>
        <end position="848"/>
    </location>
</feature>
<dbReference type="STRING" id="79200.A0A166DDR0"/>
<dbReference type="KEGG" id="dcr:108205885"/>
<dbReference type="EMBL" id="LNRQ01000002">
    <property type="protein sequence ID" value="KZN05136.1"/>
    <property type="molecule type" value="Genomic_DNA"/>
</dbReference>
<feature type="compositionally biased region" description="Basic and acidic residues" evidence="1">
    <location>
        <begin position="566"/>
        <end position="584"/>
    </location>
</feature>
<dbReference type="InterPro" id="IPR044257">
    <property type="entry name" value="TRM32-like"/>
</dbReference>
<protein>
    <recommendedName>
        <fullName evidence="2">DUF4378 domain-containing protein</fullName>
    </recommendedName>
</protein>
<proteinExistence type="predicted"/>
<evidence type="ECO:0000259" key="2">
    <source>
        <dbReference type="Pfam" id="PF14309"/>
    </source>
</evidence>
<dbReference type="OrthoDB" id="758104at2759"/>
<evidence type="ECO:0000313" key="4">
    <source>
        <dbReference type="EMBL" id="WOG87490.1"/>
    </source>
</evidence>
<sequence>MGKHFPAYRNNDQSEGIFPSCMWGIFYALDYHQWHNNVRKMLPHRRHNKRKNVKCNKNPKTISSVNGAAQKLMDAKASHFLVNPATTKISSTYKRSLKARIKALVAEKIRKADDNKKRGPNFPALPQLERTLSVKHVESPKNSFGKASNEWKSPIIFFPRKTAPGATKLQHPARMTASDWKKFNMCTKENLMDYIEHQKLSQNYTFTTTRETSADQARANLLMQNASRRHLKKYVDVLELFQVNEDLFQEFQQQRDVGKKDRLHMPNDSTAKARLTKSGTFPVANVSYMRRRNFKPTTLKDKQTEHWSFPGGVKLGNGHQDPEVDSKVVAHSKDERQRLDPQNRVDKHELSCTSNSLIDQVTDGNEPLRTGKQRSRIYDTVIVDDDTKDLIKSDLTIDGSGYNRRNSNSGHRRTSSLNDSMHRYVRLCDYSFHIKSKSDLPKSVTWTNEYDLLATRSTPISFRRNHSLPHCTISWPLQDEEFREILNPSVPSMTAMVVTTATEDDGLSESKLVGLPGKEYPENFPLSDAMEENLHGETIVENSKSSPEVEILDSLTMGVGDCGSAKVDRHHEESDELTDEKSSSNDDLQVSCLKIDDKKVAETSQAVLIRGRCLQQESLTPANSAFEGCESAYNYSHERESPLHSFNSLDADYVPQSCSSKMYTGKDLKSFRTKNHIHSRLHSDDDADLSYAREILKVAGFNENGFHGEWYSSEQPLSPLIFNEVEESWWPHESECSQANLILLYHHQLLFDLINEVILQIYETSFTYYPRALSTSCQVHPLHSTSHDDEVLKSLTKWIVLKPELDQQLDDPVPRDLAKADGWMNLQMYSECVVLELEDFIFDELLEELIYA</sequence>
<dbReference type="InterPro" id="IPR025486">
    <property type="entry name" value="DUF4378"/>
</dbReference>
<evidence type="ECO:0000256" key="1">
    <source>
        <dbReference type="SAM" id="MobiDB-lite"/>
    </source>
</evidence>
<dbReference type="AlphaFoldDB" id="A0A166DDR0"/>
<dbReference type="Gramene" id="KZN05136">
    <property type="protein sequence ID" value="KZN05136"/>
    <property type="gene ID" value="DCAR_005973"/>
</dbReference>
<dbReference type="Proteomes" id="UP000077755">
    <property type="component" value="Chromosome 2"/>
</dbReference>
<organism evidence="3">
    <name type="scientific">Daucus carota subsp. sativus</name>
    <name type="common">Carrot</name>
    <dbReference type="NCBI Taxonomy" id="79200"/>
    <lineage>
        <taxon>Eukaryota</taxon>
        <taxon>Viridiplantae</taxon>
        <taxon>Streptophyta</taxon>
        <taxon>Embryophyta</taxon>
        <taxon>Tracheophyta</taxon>
        <taxon>Spermatophyta</taxon>
        <taxon>Magnoliopsida</taxon>
        <taxon>eudicotyledons</taxon>
        <taxon>Gunneridae</taxon>
        <taxon>Pentapetalae</taxon>
        <taxon>asterids</taxon>
        <taxon>campanulids</taxon>
        <taxon>Apiales</taxon>
        <taxon>Apiaceae</taxon>
        <taxon>Apioideae</taxon>
        <taxon>Scandiceae</taxon>
        <taxon>Daucinae</taxon>
        <taxon>Daucus</taxon>
        <taxon>Daucus sect. Daucus</taxon>
    </lineage>
</organism>
<dbReference type="EMBL" id="CP093344">
    <property type="protein sequence ID" value="WOG87490.1"/>
    <property type="molecule type" value="Genomic_DNA"/>
</dbReference>
<evidence type="ECO:0000313" key="5">
    <source>
        <dbReference type="Proteomes" id="UP000077755"/>
    </source>
</evidence>
<accession>A0A166DDR0</accession>
<dbReference type="PANTHER" id="PTHR47071:SF2">
    <property type="entry name" value="PROTEIN TRM32"/>
    <property type="match status" value="1"/>
</dbReference>
<name>A0A166DDR0_DAUCS</name>
<keyword evidence="5" id="KW-1185">Reference proteome</keyword>
<reference evidence="3" key="1">
    <citation type="journal article" date="2016" name="Nat. Genet.">
        <title>A high-quality carrot genome assembly provides new insights into carotenoid accumulation and asterid genome evolution.</title>
        <authorList>
            <person name="Iorizzo M."/>
            <person name="Ellison S."/>
            <person name="Senalik D."/>
            <person name="Zeng P."/>
            <person name="Satapoomin P."/>
            <person name="Huang J."/>
            <person name="Bowman M."/>
            <person name="Iovene M."/>
            <person name="Sanseverino W."/>
            <person name="Cavagnaro P."/>
            <person name="Yildiz M."/>
            <person name="Macko-Podgorni A."/>
            <person name="Moranska E."/>
            <person name="Grzebelus E."/>
            <person name="Grzebelus D."/>
            <person name="Ashrafi H."/>
            <person name="Zheng Z."/>
            <person name="Cheng S."/>
            <person name="Spooner D."/>
            <person name="Van Deynze A."/>
            <person name="Simon P."/>
        </authorList>
    </citation>
    <scope>NUCLEOTIDE SEQUENCE [LARGE SCALE GENOMIC DNA]</scope>
    <source>
        <tissue evidence="3">Leaf</tissue>
    </source>
</reference>